<evidence type="ECO:0000313" key="2">
    <source>
        <dbReference type="Proteomes" id="UP000827562"/>
    </source>
</evidence>
<evidence type="ECO:0000313" key="1">
    <source>
        <dbReference type="EMBL" id="QWM89783.1"/>
    </source>
</evidence>
<sequence>MKLFDILAGKVVIHNDALGIPAFKKVWDADKADKEMATKYITYIVLKNKYDSPYVKSMSPEDIEPRLKKELFDDANYKLPVEVIEAEQAYINFNETLILGLLKNARLKLDSVSRYYAESLQDELDDKKVQLILAGMEKLGNTIKSLDALESAVRSEELANNRIRGGAEVNPYELSNRQAVR</sequence>
<keyword evidence="2" id="KW-1185">Reference proteome</keyword>
<protein>
    <submittedName>
        <fullName evidence="1">Uncharacterized protein</fullName>
    </submittedName>
</protein>
<name>A0AAE7RZ05_9CAUD</name>
<dbReference type="RefSeq" id="YP_010359355.1">
    <property type="nucleotide sequence ID" value="NC_062772.1"/>
</dbReference>
<gene>
    <name evidence="1" type="primary">gp_16553</name>
</gene>
<dbReference type="KEGG" id="vg:75692084"/>
<dbReference type="Proteomes" id="UP000827562">
    <property type="component" value="Segment"/>
</dbReference>
<organism evidence="1 2">
    <name type="scientific">uncultured phage cr77_1</name>
    <dbReference type="NCBI Taxonomy" id="2986410"/>
    <lineage>
        <taxon>Viruses</taxon>
        <taxon>Duplodnaviria</taxon>
        <taxon>Heunggongvirae</taxon>
        <taxon>Uroviricota</taxon>
        <taxon>Caudoviricetes</taxon>
        <taxon>Crassvirales</taxon>
        <taxon>Suoliviridae</taxon>
        <taxon>Boorivirinae</taxon>
        <taxon>Canhaevirus</taxon>
        <taxon>Canhaevirus faecalis</taxon>
    </lineage>
</organism>
<dbReference type="EMBL" id="MZ130482">
    <property type="protein sequence ID" value="QWM89783.1"/>
    <property type="molecule type" value="Genomic_DNA"/>
</dbReference>
<proteinExistence type="predicted"/>
<dbReference type="GeneID" id="75692084"/>
<reference evidence="1 2" key="1">
    <citation type="submission" date="2021-04" db="EMBL/GenBank/DDBJ databases">
        <authorList>
            <person name="Shkoporov A.N."/>
            <person name="Stockdale S.R."/>
            <person name="Guerin E."/>
            <person name="Ross R.P."/>
            <person name="Hill C."/>
        </authorList>
    </citation>
    <scope>NUCLEOTIDE SEQUENCE [LARGE SCALE GENOMIC DNA]</scope>
    <source>
        <strain evidence="2">cr77_1</strain>
    </source>
</reference>
<accession>A0AAE7RZ05</accession>